<keyword evidence="2" id="KW-0732">Signal</keyword>
<comment type="caution">
    <text evidence="3">The sequence shown here is derived from an EMBL/GenBank/DDBJ whole genome shotgun (WGS) entry which is preliminary data.</text>
</comment>
<feature type="signal peptide" evidence="2">
    <location>
        <begin position="1"/>
        <end position="19"/>
    </location>
</feature>
<dbReference type="Proteomes" id="UP001500729">
    <property type="component" value="Unassembled WGS sequence"/>
</dbReference>
<dbReference type="RefSeq" id="WP_011873938.1">
    <property type="nucleotide sequence ID" value="NZ_BAAAGS010000011.1"/>
</dbReference>
<organism evidence="3 4">
    <name type="scientific">Saccharopolyspora erythraea</name>
    <name type="common">Streptomyces erythraeus</name>
    <dbReference type="NCBI Taxonomy" id="1836"/>
    <lineage>
        <taxon>Bacteria</taxon>
        <taxon>Bacillati</taxon>
        <taxon>Actinomycetota</taxon>
        <taxon>Actinomycetes</taxon>
        <taxon>Pseudonocardiales</taxon>
        <taxon>Pseudonocardiaceae</taxon>
        <taxon>Saccharopolyspora</taxon>
    </lineage>
</organism>
<feature type="region of interest" description="Disordered" evidence="1">
    <location>
        <begin position="181"/>
        <end position="205"/>
    </location>
</feature>
<evidence type="ECO:0008006" key="5">
    <source>
        <dbReference type="Google" id="ProtNLM"/>
    </source>
</evidence>
<sequence length="205" mass="21684">MKFRTTSAAVLTAVPLVLAGCAQGSGPGAQPPEPKPQAAAPSPEGVAWVGKLCGVVGGFTAAQKNQPAPDKSNTSAFKQSVVNQIDHSARAADDTLRGLQEMGPGPIQGSDQLNDSFEQGFVQVRDILRTAQDKAQQADPSDKQRFQAGMTEVQHELDKGKQLNMNGAIAQFNQNPQLNAAAQQAQECKMFSQAPQQPQGQQPPQ</sequence>
<dbReference type="EMBL" id="BAAAGS010000011">
    <property type="protein sequence ID" value="GAA0522869.1"/>
    <property type="molecule type" value="Genomic_DNA"/>
</dbReference>
<keyword evidence="4" id="KW-1185">Reference proteome</keyword>
<feature type="region of interest" description="Disordered" evidence="1">
    <location>
        <begin position="22"/>
        <end position="43"/>
    </location>
</feature>
<evidence type="ECO:0000256" key="1">
    <source>
        <dbReference type="SAM" id="MobiDB-lite"/>
    </source>
</evidence>
<dbReference type="PROSITE" id="PS51257">
    <property type="entry name" value="PROKAR_LIPOPROTEIN"/>
    <property type="match status" value="1"/>
</dbReference>
<gene>
    <name evidence="3" type="ORF">GCM10009533_22640</name>
</gene>
<feature type="region of interest" description="Disordered" evidence="1">
    <location>
        <begin position="132"/>
        <end position="151"/>
    </location>
</feature>
<reference evidence="4" key="1">
    <citation type="journal article" date="2019" name="Int. J. Syst. Evol. Microbiol.">
        <title>The Global Catalogue of Microorganisms (GCM) 10K type strain sequencing project: providing services to taxonomists for standard genome sequencing and annotation.</title>
        <authorList>
            <consortium name="The Broad Institute Genomics Platform"/>
            <consortium name="The Broad Institute Genome Sequencing Center for Infectious Disease"/>
            <person name="Wu L."/>
            <person name="Ma J."/>
        </authorList>
    </citation>
    <scope>NUCLEOTIDE SEQUENCE [LARGE SCALE GENOMIC DNA]</scope>
    <source>
        <strain evidence="4">JCM 10303</strain>
    </source>
</reference>
<evidence type="ECO:0000256" key="2">
    <source>
        <dbReference type="SAM" id="SignalP"/>
    </source>
</evidence>
<proteinExistence type="predicted"/>
<accession>A0ABP3MQ77</accession>
<evidence type="ECO:0000313" key="3">
    <source>
        <dbReference type="EMBL" id="GAA0522869.1"/>
    </source>
</evidence>
<feature type="chain" id="PRO_5047319216" description="Small secreted protein" evidence="2">
    <location>
        <begin position="20"/>
        <end position="205"/>
    </location>
</feature>
<protein>
    <recommendedName>
        <fullName evidence="5">Small secreted protein</fullName>
    </recommendedName>
</protein>
<name>A0ABP3MQ77_SACER</name>
<feature type="compositionally biased region" description="Low complexity" evidence="1">
    <location>
        <begin position="193"/>
        <end position="205"/>
    </location>
</feature>
<evidence type="ECO:0000313" key="4">
    <source>
        <dbReference type="Proteomes" id="UP001500729"/>
    </source>
</evidence>